<dbReference type="Proteomes" id="UP000299102">
    <property type="component" value="Unassembled WGS sequence"/>
</dbReference>
<gene>
    <name evidence="1" type="ORF">EVAR_7389_1</name>
</gene>
<name>A0A4C1V665_EUMVA</name>
<evidence type="ECO:0000313" key="1">
    <source>
        <dbReference type="EMBL" id="GBP34338.1"/>
    </source>
</evidence>
<keyword evidence="2" id="KW-1185">Reference proteome</keyword>
<accession>A0A4C1V665</accession>
<protein>
    <submittedName>
        <fullName evidence="1">Uncharacterized protein</fullName>
    </submittedName>
</protein>
<dbReference type="AlphaFoldDB" id="A0A4C1V665"/>
<reference evidence="1 2" key="1">
    <citation type="journal article" date="2019" name="Commun. Biol.">
        <title>The bagworm genome reveals a unique fibroin gene that provides high tensile strength.</title>
        <authorList>
            <person name="Kono N."/>
            <person name="Nakamura H."/>
            <person name="Ohtoshi R."/>
            <person name="Tomita M."/>
            <person name="Numata K."/>
            <person name="Arakawa K."/>
        </authorList>
    </citation>
    <scope>NUCLEOTIDE SEQUENCE [LARGE SCALE GENOMIC DNA]</scope>
</reference>
<sequence length="242" mass="26924">MQRRASRILVDHVVPCQFDLGSANRRSIFVHAVARTHAESSEELSALTPAAGRCHRPLAGNTTITFMMSGVLPHAYCVIFCRTRRYEHTAAPSAPVDALSTRIPVIGYDAALCRFTALPLLRRLRNLTTVTSADVRVSDTPVTDLRLYKSLFWVRSFLRPCDTFAWCSPKKPNVAGRIRRGRRGPRAAAASQNQTSNIDTLSISHSARLIFPTICDRSRLRRRAFYPGKGARVQPAPLLRSA</sequence>
<comment type="caution">
    <text evidence="1">The sequence shown here is derived from an EMBL/GenBank/DDBJ whole genome shotgun (WGS) entry which is preliminary data.</text>
</comment>
<evidence type="ECO:0000313" key="2">
    <source>
        <dbReference type="Proteomes" id="UP000299102"/>
    </source>
</evidence>
<organism evidence="1 2">
    <name type="scientific">Eumeta variegata</name>
    <name type="common">Bagworm moth</name>
    <name type="synonym">Eumeta japonica</name>
    <dbReference type="NCBI Taxonomy" id="151549"/>
    <lineage>
        <taxon>Eukaryota</taxon>
        <taxon>Metazoa</taxon>
        <taxon>Ecdysozoa</taxon>
        <taxon>Arthropoda</taxon>
        <taxon>Hexapoda</taxon>
        <taxon>Insecta</taxon>
        <taxon>Pterygota</taxon>
        <taxon>Neoptera</taxon>
        <taxon>Endopterygota</taxon>
        <taxon>Lepidoptera</taxon>
        <taxon>Glossata</taxon>
        <taxon>Ditrysia</taxon>
        <taxon>Tineoidea</taxon>
        <taxon>Psychidae</taxon>
        <taxon>Oiketicinae</taxon>
        <taxon>Eumeta</taxon>
    </lineage>
</organism>
<proteinExistence type="predicted"/>
<dbReference type="EMBL" id="BGZK01000287">
    <property type="protein sequence ID" value="GBP34338.1"/>
    <property type="molecule type" value="Genomic_DNA"/>
</dbReference>